<proteinExistence type="predicted"/>
<comment type="caution">
    <text evidence="2">The sequence shown here is derived from an EMBL/GenBank/DDBJ whole genome shotgun (WGS) entry which is preliminary data.</text>
</comment>
<gene>
    <name evidence="2" type="ORF">FAA86_22425</name>
</gene>
<organism evidence="2 3">
    <name type="scientific">Rhizobium rosettiformans W3</name>
    <dbReference type="NCBI Taxonomy" id="538378"/>
    <lineage>
        <taxon>Bacteria</taxon>
        <taxon>Pseudomonadati</taxon>
        <taxon>Pseudomonadota</taxon>
        <taxon>Alphaproteobacteria</taxon>
        <taxon>Hyphomicrobiales</taxon>
        <taxon>Rhizobiaceae</taxon>
        <taxon>Rhizobium/Agrobacterium group</taxon>
        <taxon>Rhizobium</taxon>
    </lineage>
</organism>
<dbReference type="Proteomes" id="UP000307378">
    <property type="component" value="Unassembled WGS sequence"/>
</dbReference>
<sequence>MKQIVMLAAIFAAAPAWAQDCTYPQREPVQREGRAEYRFTDSCGNPYEVGYRLEGTTLHFPRGGKHTLSQASEGEAEQILRETYGLVGERNELIRTKGL</sequence>
<reference evidence="2 3" key="1">
    <citation type="submission" date="2019-04" db="EMBL/GenBank/DDBJ databases">
        <title>genome sequence of strain W3.</title>
        <authorList>
            <person name="Gao J."/>
            <person name="Sun J."/>
        </authorList>
    </citation>
    <scope>NUCLEOTIDE SEQUENCE [LARGE SCALE GENOMIC DNA]</scope>
    <source>
        <strain evidence="2 3">W3</strain>
    </source>
</reference>
<name>A0A4S8PK26_9HYPH</name>
<evidence type="ECO:0000313" key="3">
    <source>
        <dbReference type="Proteomes" id="UP000307378"/>
    </source>
</evidence>
<dbReference type="AlphaFoldDB" id="A0A4S8PK26"/>
<protein>
    <submittedName>
        <fullName evidence="2">Uncharacterized protein</fullName>
    </submittedName>
</protein>
<evidence type="ECO:0000256" key="1">
    <source>
        <dbReference type="SAM" id="SignalP"/>
    </source>
</evidence>
<feature type="signal peptide" evidence="1">
    <location>
        <begin position="1"/>
        <end position="18"/>
    </location>
</feature>
<dbReference type="RefSeq" id="WP_136543314.1">
    <property type="nucleotide sequence ID" value="NZ_STGU01000023.1"/>
</dbReference>
<feature type="chain" id="PRO_5020484975" evidence="1">
    <location>
        <begin position="19"/>
        <end position="99"/>
    </location>
</feature>
<evidence type="ECO:0000313" key="2">
    <source>
        <dbReference type="EMBL" id="THV31067.1"/>
    </source>
</evidence>
<dbReference type="EMBL" id="STGU01000023">
    <property type="protein sequence ID" value="THV31067.1"/>
    <property type="molecule type" value="Genomic_DNA"/>
</dbReference>
<keyword evidence="1" id="KW-0732">Signal</keyword>
<accession>A0A4S8PK26</accession>